<dbReference type="Pfam" id="PF01352">
    <property type="entry name" value="KRAB"/>
    <property type="match status" value="1"/>
</dbReference>
<keyword evidence="3" id="KW-1185">Reference proteome</keyword>
<name>A0A8C7BZA6_NEOVI</name>
<dbReference type="PANTHER" id="PTHR23232:SF158">
    <property type="entry name" value="KRAB DOMAIN-CONTAINING PROTEIN 5"/>
    <property type="match status" value="1"/>
</dbReference>
<dbReference type="GeneTree" id="ENSGT01150000286936"/>
<dbReference type="CDD" id="cd07765">
    <property type="entry name" value="KRAB_A-box"/>
    <property type="match status" value="1"/>
</dbReference>
<reference evidence="2" key="2">
    <citation type="submission" date="2025-09" db="UniProtKB">
        <authorList>
            <consortium name="Ensembl"/>
        </authorList>
    </citation>
    <scope>IDENTIFICATION</scope>
</reference>
<dbReference type="Gene3D" id="6.10.140.140">
    <property type="match status" value="1"/>
</dbReference>
<feature type="domain" description="KRAB" evidence="1">
    <location>
        <begin position="39"/>
        <end position="110"/>
    </location>
</feature>
<dbReference type="InterPro" id="IPR036051">
    <property type="entry name" value="KRAB_dom_sf"/>
</dbReference>
<accession>A0A8C7BZA6</accession>
<dbReference type="PANTHER" id="PTHR23232">
    <property type="entry name" value="KRAB DOMAIN C2H2 ZINC FINGER"/>
    <property type="match status" value="1"/>
</dbReference>
<sequence>MWDSIPGCWDHDPSRRQLLNQPSHPGIPNPPSLILWPILAFRDVAIEFSEEEWGCLTHTQRQLYRDVMLENYRHLLFLGLIVSKPDLVSFLEQKKDPWDMMRKTTVSSKIFLPSVDFGLI</sequence>
<dbReference type="SMART" id="SM00349">
    <property type="entry name" value="KRAB"/>
    <property type="match status" value="1"/>
</dbReference>
<dbReference type="SUPFAM" id="SSF109640">
    <property type="entry name" value="KRAB domain (Kruppel-associated box)"/>
    <property type="match status" value="1"/>
</dbReference>
<protein>
    <recommendedName>
        <fullName evidence="1">KRAB domain-containing protein</fullName>
    </recommendedName>
</protein>
<proteinExistence type="predicted"/>
<evidence type="ECO:0000313" key="3">
    <source>
        <dbReference type="Proteomes" id="UP000694425"/>
    </source>
</evidence>
<dbReference type="PROSITE" id="PS50805">
    <property type="entry name" value="KRAB"/>
    <property type="match status" value="1"/>
</dbReference>
<dbReference type="InterPro" id="IPR001909">
    <property type="entry name" value="KRAB"/>
</dbReference>
<dbReference type="InterPro" id="IPR050169">
    <property type="entry name" value="Krueppel_C2H2_ZnF"/>
</dbReference>
<dbReference type="GO" id="GO:0006355">
    <property type="term" value="P:regulation of DNA-templated transcription"/>
    <property type="evidence" value="ECO:0007669"/>
    <property type="project" value="InterPro"/>
</dbReference>
<dbReference type="Proteomes" id="UP000694425">
    <property type="component" value="Unplaced"/>
</dbReference>
<dbReference type="Ensembl" id="ENSNVIT00000035161.1">
    <property type="protein sequence ID" value="ENSNVIP00000030350.1"/>
    <property type="gene ID" value="ENSNVIG00000023372.1"/>
</dbReference>
<reference evidence="2" key="1">
    <citation type="submission" date="2025-08" db="UniProtKB">
        <authorList>
            <consortium name="Ensembl"/>
        </authorList>
    </citation>
    <scope>IDENTIFICATION</scope>
</reference>
<evidence type="ECO:0000313" key="2">
    <source>
        <dbReference type="Ensembl" id="ENSNVIP00000030350.1"/>
    </source>
</evidence>
<organism evidence="2 3">
    <name type="scientific">Neovison vison</name>
    <name type="common">American mink</name>
    <name type="synonym">Mustela vison</name>
    <dbReference type="NCBI Taxonomy" id="452646"/>
    <lineage>
        <taxon>Eukaryota</taxon>
        <taxon>Metazoa</taxon>
        <taxon>Chordata</taxon>
        <taxon>Craniata</taxon>
        <taxon>Vertebrata</taxon>
        <taxon>Euteleostomi</taxon>
        <taxon>Mammalia</taxon>
        <taxon>Eutheria</taxon>
        <taxon>Laurasiatheria</taxon>
        <taxon>Carnivora</taxon>
        <taxon>Caniformia</taxon>
        <taxon>Musteloidea</taxon>
        <taxon>Mustelidae</taxon>
        <taxon>Mustelinae</taxon>
        <taxon>Neogale</taxon>
    </lineage>
</organism>
<dbReference type="AlphaFoldDB" id="A0A8C7BZA6"/>
<evidence type="ECO:0000259" key="1">
    <source>
        <dbReference type="PROSITE" id="PS50805"/>
    </source>
</evidence>